<dbReference type="Proteomes" id="UP000298663">
    <property type="component" value="Unassembled WGS sequence"/>
</dbReference>
<dbReference type="OrthoDB" id="8964326at2759"/>
<reference evidence="4 5" key="2">
    <citation type="journal article" date="2019" name="G3 (Bethesda)">
        <title>Hybrid Assembly of the Genome of the Entomopathogenic Nematode Steinernema carpocapsae Identifies the X-Chromosome.</title>
        <authorList>
            <person name="Serra L."/>
            <person name="Macchietto M."/>
            <person name="Macias-Munoz A."/>
            <person name="McGill C.J."/>
            <person name="Rodriguez I.M."/>
            <person name="Rodriguez B."/>
            <person name="Murad R."/>
            <person name="Mortazavi A."/>
        </authorList>
    </citation>
    <scope>NUCLEOTIDE SEQUENCE [LARGE SCALE GENOMIC DNA]</scope>
    <source>
        <strain evidence="4 5">ALL</strain>
    </source>
</reference>
<evidence type="ECO:0000256" key="1">
    <source>
        <dbReference type="ARBA" id="ARBA00022737"/>
    </source>
</evidence>
<feature type="region of interest" description="Disordered" evidence="2">
    <location>
        <begin position="87"/>
        <end position="112"/>
    </location>
</feature>
<accession>A0A4U5LRL2</accession>
<protein>
    <recommendedName>
        <fullName evidence="6">Nematode cuticle collagen N-terminal domain-containing protein</fullName>
    </recommendedName>
</protein>
<evidence type="ECO:0000313" key="4">
    <source>
        <dbReference type="EMBL" id="TKR58630.1"/>
    </source>
</evidence>
<feature type="transmembrane region" description="Helical" evidence="3">
    <location>
        <begin position="6"/>
        <end position="27"/>
    </location>
</feature>
<keyword evidence="5" id="KW-1185">Reference proteome</keyword>
<dbReference type="PANTHER" id="PTHR24637:SF334">
    <property type="entry name" value="NEMATODE CUTICLE COLLAGEN N-TERMINAL DOMAIN-CONTAINING PROTEIN"/>
    <property type="match status" value="1"/>
</dbReference>
<comment type="caution">
    <text evidence="4">The sequence shown here is derived from an EMBL/GenBank/DDBJ whole genome shotgun (WGS) entry which is preliminary data.</text>
</comment>
<gene>
    <name evidence="4" type="ORF">L596_030051</name>
</gene>
<dbReference type="AlphaFoldDB" id="A0A4U5LRL2"/>
<dbReference type="PANTHER" id="PTHR24637">
    <property type="entry name" value="COLLAGEN"/>
    <property type="match status" value="1"/>
</dbReference>
<keyword evidence="1" id="KW-0677">Repeat</keyword>
<keyword evidence="3" id="KW-0472">Membrane</keyword>
<dbReference type="EMBL" id="AZBU02000013">
    <property type="protein sequence ID" value="TKR58630.1"/>
    <property type="molecule type" value="Genomic_DNA"/>
</dbReference>
<evidence type="ECO:0000256" key="3">
    <source>
        <dbReference type="SAM" id="Phobius"/>
    </source>
</evidence>
<keyword evidence="3" id="KW-1133">Transmembrane helix</keyword>
<proteinExistence type="predicted"/>
<name>A0A4U5LRL2_STECR</name>
<sequence>MPTLIVKSSLVFSVGVVTLIAIFIPYISRRASQIRSSLDLHLDQFQVLETDVWEGLREAKNSSYFYSKRQIAYLRCHCNGPNRCPPGSQGRKGAPGLNGLPGKPGRPGEPGRYGVLPEEYTLRINGCRVCPMGPKGATGEMGKGISGFKC</sequence>
<organism evidence="4 5">
    <name type="scientific">Steinernema carpocapsae</name>
    <name type="common">Entomopathogenic nematode</name>
    <dbReference type="NCBI Taxonomy" id="34508"/>
    <lineage>
        <taxon>Eukaryota</taxon>
        <taxon>Metazoa</taxon>
        <taxon>Ecdysozoa</taxon>
        <taxon>Nematoda</taxon>
        <taxon>Chromadorea</taxon>
        <taxon>Rhabditida</taxon>
        <taxon>Tylenchina</taxon>
        <taxon>Panagrolaimomorpha</taxon>
        <taxon>Strongyloidoidea</taxon>
        <taxon>Steinernematidae</taxon>
        <taxon>Steinernema</taxon>
    </lineage>
</organism>
<evidence type="ECO:0000256" key="2">
    <source>
        <dbReference type="SAM" id="MobiDB-lite"/>
    </source>
</evidence>
<reference evidence="4 5" key="1">
    <citation type="journal article" date="2015" name="Genome Biol.">
        <title>Comparative genomics of Steinernema reveals deeply conserved gene regulatory networks.</title>
        <authorList>
            <person name="Dillman A.R."/>
            <person name="Macchietto M."/>
            <person name="Porter C.F."/>
            <person name="Rogers A."/>
            <person name="Williams B."/>
            <person name="Antoshechkin I."/>
            <person name="Lee M.M."/>
            <person name="Goodwin Z."/>
            <person name="Lu X."/>
            <person name="Lewis E.E."/>
            <person name="Goodrich-Blair H."/>
            <person name="Stock S.P."/>
            <person name="Adams B.J."/>
            <person name="Sternberg P.W."/>
            <person name="Mortazavi A."/>
        </authorList>
    </citation>
    <scope>NUCLEOTIDE SEQUENCE [LARGE SCALE GENOMIC DNA]</scope>
    <source>
        <strain evidence="4 5">ALL</strain>
    </source>
</reference>
<evidence type="ECO:0000313" key="5">
    <source>
        <dbReference type="Proteomes" id="UP000298663"/>
    </source>
</evidence>
<keyword evidence="3" id="KW-0812">Transmembrane</keyword>
<evidence type="ECO:0008006" key="6">
    <source>
        <dbReference type="Google" id="ProtNLM"/>
    </source>
</evidence>